<dbReference type="InterPro" id="IPR013320">
    <property type="entry name" value="ConA-like_dom_sf"/>
</dbReference>
<sequence length="479" mass="54837">MLYYLLFILQLVSAVVPNVGRISSQVAPNPHYSLPNLLTIDSKTDINNWEISENIQFDNGRLLLGQSGSIWNKYKIPTSNKQWTIELVFRSTGLDADKVYLENGLTVWLVNDNEGNNIPTNVFDGFKIEMNNKEQPGLKLYNNDGSQEISTDLNHALGQCKFQYLESNVPFTLRLSYDENKWFKIQVDNNLCFKTDQVKIPFNDILFGITSDVSPQSQEQYEILGLKTWEKLTEDATDDHGLMIGDEIKIDVKNQVKDDDDNNNNNNNNEVKPGHIRESLMERAQRVRQEMLKKQQEEDAQLQNQEFSQQGGNGASFDLIISKLNQLEISVNTLNNLEEDAEIIAINNKIKELNNAQEVLKSTVDDTKKAVQDLEQTLVRQYSQMLDAIGQLNQKVIGEVREQHSGMEELSKKVDLLMNNHKEISYQYQNAKESDSPNGVGTTVDVLMKWVLFPLMLILLVLVVFVYRLRHDIKHSKLL</sequence>
<dbReference type="VEuPathDB" id="FungiDB:CTRG_03130"/>
<dbReference type="GO" id="GO:0000139">
    <property type="term" value="C:Golgi membrane"/>
    <property type="evidence" value="ECO:0007669"/>
    <property type="project" value="TreeGrafter"/>
</dbReference>
<dbReference type="AlphaFoldDB" id="C5MAN8"/>
<dbReference type="EMBL" id="GG692398">
    <property type="protein sequence ID" value="EER32705.1"/>
    <property type="molecule type" value="Genomic_DNA"/>
</dbReference>
<evidence type="ECO:0000256" key="2">
    <source>
        <dbReference type="ARBA" id="ARBA00022692"/>
    </source>
</evidence>
<dbReference type="KEGG" id="ctp:CTRG_03130"/>
<keyword evidence="4 8" id="KW-1133">Transmembrane helix</keyword>
<evidence type="ECO:0000259" key="9">
    <source>
        <dbReference type="PROSITE" id="PS51328"/>
    </source>
</evidence>
<accession>C5MAN8</accession>
<evidence type="ECO:0000256" key="4">
    <source>
        <dbReference type="ARBA" id="ARBA00022989"/>
    </source>
</evidence>
<evidence type="ECO:0000256" key="3">
    <source>
        <dbReference type="ARBA" id="ARBA00022729"/>
    </source>
</evidence>
<dbReference type="Proteomes" id="UP000002037">
    <property type="component" value="Unassembled WGS sequence"/>
</dbReference>
<dbReference type="InterPro" id="IPR005052">
    <property type="entry name" value="Lectin_leg"/>
</dbReference>
<evidence type="ECO:0000313" key="11">
    <source>
        <dbReference type="Proteomes" id="UP000002037"/>
    </source>
</evidence>
<dbReference type="InterPro" id="IPR051136">
    <property type="entry name" value="Intracellular_Lectin-GPT"/>
</dbReference>
<evidence type="ECO:0000256" key="7">
    <source>
        <dbReference type="SAM" id="MobiDB-lite"/>
    </source>
</evidence>
<dbReference type="GeneID" id="8299758"/>
<dbReference type="PROSITE" id="PS51328">
    <property type="entry name" value="L_LECTIN_LIKE"/>
    <property type="match status" value="1"/>
</dbReference>
<dbReference type="STRING" id="294747.C5MAN8"/>
<name>C5MAN8_CANTT</name>
<dbReference type="PANTHER" id="PTHR12223:SF28">
    <property type="entry name" value="LECTIN, MANNOSE BINDING 1 LIKE"/>
    <property type="match status" value="1"/>
</dbReference>
<keyword evidence="5 8" id="KW-0472">Membrane</keyword>
<dbReference type="Pfam" id="PF03388">
    <property type="entry name" value="Lectin_leg-like"/>
    <property type="match status" value="1"/>
</dbReference>
<protein>
    <recommendedName>
        <fullName evidence="9">L-type lectin-like domain-containing protein</fullName>
    </recommendedName>
</protein>
<dbReference type="GO" id="GO:0030134">
    <property type="term" value="C:COPII-coated ER to Golgi transport vesicle"/>
    <property type="evidence" value="ECO:0007669"/>
    <property type="project" value="TreeGrafter"/>
</dbReference>
<dbReference type="Gene3D" id="2.60.120.200">
    <property type="match status" value="1"/>
</dbReference>
<evidence type="ECO:0000256" key="8">
    <source>
        <dbReference type="SAM" id="Phobius"/>
    </source>
</evidence>
<dbReference type="GO" id="GO:0006888">
    <property type="term" value="P:endoplasmic reticulum to Golgi vesicle-mediated transport"/>
    <property type="evidence" value="ECO:0007669"/>
    <property type="project" value="TreeGrafter"/>
</dbReference>
<feature type="region of interest" description="Disordered" evidence="7">
    <location>
        <begin position="255"/>
        <end position="277"/>
    </location>
</feature>
<evidence type="ECO:0000256" key="5">
    <source>
        <dbReference type="ARBA" id="ARBA00023136"/>
    </source>
</evidence>
<keyword evidence="6" id="KW-0175">Coiled coil</keyword>
<dbReference type="GO" id="GO:0005793">
    <property type="term" value="C:endoplasmic reticulum-Golgi intermediate compartment"/>
    <property type="evidence" value="ECO:0007669"/>
    <property type="project" value="TreeGrafter"/>
</dbReference>
<feature type="transmembrane region" description="Helical" evidence="8">
    <location>
        <begin position="450"/>
        <end position="469"/>
    </location>
</feature>
<evidence type="ECO:0000256" key="6">
    <source>
        <dbReference type="SAM" id="Coils"/>
    </source>
</evidence>
<dbReference type="HOGENOM" id="CLU_565131_0_0_1"/>
<keyword evidence="11" id="KW-1185">Reference proteome</keyword>
<dbReference type="OrthoDB" id="10265193at2759"/>
<evidence type="ECO:0000256" key="1">
    <source>
        <dbReference type="ARBA" id="ARBA00004479"/>
    </source>
</evidence>
<feature type="coiled-coil region" evidence="6">
    <location>
        <begin position="336"/>
        <end position="377"/>
    </location>
</feature>
<reference evidence="10 11" key="1">
    <citation type="journal article" date="2009" name="Nature">
        <title>Evolution of pathogenicity and sexual reproduction in eight Candida genomes.</title>
        <authorList>
            <person name="Butler G."/>
            <person name="Rasmussen M.D."/>
            <person name="Lin M.F."/>
            <person name="Santos M.A."/>
            <person name="Sakthikumar S."/>
            <person name="Munro C.A."/>
            <person name="Rheinbay E."/>
            <person name="Grabherr M."/>
            <person name="Forche A."/>
            <person name="Reedy J.L."/>
            <person name="Agrafioti I."/>
            <person name="Arnaud M.B."/>
            <person name="Bates S."/>
            <person name="Brown A.J."/>
            <person name="Brunke S."/>
            <person name="Costanzo M.C."/>
            <person name="Fitzpatrick D.A."/>
            <person name="de Groot P.W."/>
            <person name="Harris D."/>
            <person name="Hoyer L.L."/>
            <person name="Hube B."/>
            <person name="Klis F.M."/>
            <person name="Kodira C."/>
            <person name="Lennard N."/>
            <person name="Logue M.E."/>
            <person name="Martin R."/>
            <person name="Neiman A.M."/>
            <person name="Nikolaou E."/>
            <person name="Quail M.A."/>
            <person name="Quinn J."/>
            <person name="Santos M.C."/>
            <person name="Schmitzberger F.F."/>
            <person name="Sherlock G."/>
            <person name="Shah P."/>
            <person name="Silverstein K.A."/>
            <person name="Skrzypek M.S."/>
            <person name="Soll D."/>
            <person name="Staggs R."/>
            <person name="Stansfield I."/>
            <person name="Stumpf M.P."/>
            <person name="Sudbery P.E."/>
            <person name="Srikantha T."/>
            <person name="Zeng Q."/>
            <person name="Berman J."/>
            <person name="Berriman M."/>
            <person name="Heitman J."/>
            <person name="Gow N.A."/>
            <person name="Lorenz M.C."/>
            <person name="Birren B.W."/>
            <person name="Kellis M."/>
            <person name="Cuomo C.A."/>
        </authorList>
    </citation>
    <scope>NUCLEOTIDE SEQUENCE [LARGE SCALE GENOMIC DNA]</scope>
    <source>
        <strain evidence="11">ATCC MYA-3404 / T1</strain>
    </source>
</reference>
<comment type="subcellular location">
    <subcellularLocation>
        <location evidence="1">Membrane</location>
        <topology evidence="1">Single-pass type I membrane protein</topology>
    </subcellularLocation>
</comment>
<dbReference type="eggNOG" id="ENOG502RYE9">
    <property type="taxonomic scope" value="Eukaryota"/>
</dbReference>
<keyword evidence="3" id="KW-0732">Signal</keyword>
<gene>
    <name evidence="10" type="ORF">CTRG_03130</name>
</gene>
<organism evidence="10 11">
    <name type="scientific">Candida tropicalis (strain ATCC MYA-3404 / T1)</name>
    <name type="common">Yeast</name>
    <dbReference type="NCBI Taxonomy" id="294747"/>
    <lineage>
        <taxon>Eukaryota</taxon>
        <taxon>Fungi</taxon>
        <taxon>Dikarya</taxon>
        <taxon>Ascomycota</taxon>
        <taxon>Saccharomycotina</taxon>
        <taxon>Pichiomycetes</taxon>
        <taxon>Debaryomycetaceae</taxon>
        <taxon>Candida/Lodderomyces clade</taxon>
        <taxon>Candida</taxon>
    </lineage>
</organism>
<keyword evidence="2 8" id="KW-0812">Transmembrane</keyword>
<dbReference type="SUPFAM" id="SSF49899">
    <property type="entry name" value="Concanavalin A-like lectins/glucanases"/>
    <property type="match status" value="1"/>
</dbReference>
<feature type="domain" description="L-type lectin-like" evidence="9">
    <location>
        <begin position="24"/>
        <end position="231"/>
    </location>
</feature>
<dbReference type="GO" id="GO:0005537">
    <property type="term" value="F:D-mannose binding"/>
    <property type="evidence" value="ECO:0007669"/>
    <property type="project" value="TreeGrafter"/>
</dbReference>
<evidence type="ECO:0000313" key="10">
    <source>
        <dbReference type="EMBL" id="EER32705.1"/>
    </source>
</evidence>
<dbReference type="PANTHER" id="PTHR12223">
    <property type="entry name" value="VESICULAR MANNOSE-BINDING LECTIN"/>
    <property type="match status" value="1"/>
</dbReference>
<dbReference type="RefSeq" id="XP_002548833.1">
    <property type="nucleotide sequence ID" value="XM_002548787.1"/>
</dbReference>
<proteinExistence type="predicted"/>
<dbReference type="GO" id="GO:0005789">
    <property type="term" value="C:endoplasmic reticulum membrane"/>
    <property type="evidence" value="ECO:0007669"/>
    <property type="project" value="TreeGrafter"/>
</dbReference>